<evidence type="ECO:0000313" key="2">
    <source>
        <dbReference type="EMBL" id="KRG13622.1"/>
    </source>
</evidence>
<dbReference type="InterPro" id="IPR052411">
    <property type="entry name" value="c-mor_Regulatory_Protein"/>
</dbReference>
<dbReference type="AlphaFoldDB" id="A0A0Q9XYC1"/>
<reference evidence="2 3" key="1">
    <citation type="submission" date="2015-06" db="EMBL/GenBank/DDBJ databases">
        <title>Genome sequencing project of Bacillus galactosidilyticus PL133.</title>
        <authorList>
            <person name="Gaiero J."/>
            <person name="Nicol R."/>
            <person name="Habash M."/>
        </authorList>
    </citation>
    <scope>NUCLEOTIDE SEQUENCE [LARGE SCALE GENOMIC DNA]</scope>
    <source>
        <strain evidence="2 3">PL133</strain>
    </source>
</reference>
<evidence type="ECO:0000259" key="1">
    <source>
        <dbReference type="Pfam" id="PF08765"/>
    </source>
</evidence>
<organism evidence="2 3">
    <name type="scientific">Lederbergia galactosidilytica</name>
    <dbReference type="NCBI Taxonomy" id="217031"/>
    <lineage>
        <taxon>Bacteria</taxon>
        <taxon>Bacillati</taxon>
        <taxon>Bacillota</taxon>
        <taxon>Bacilli</taxon>
        <taxon>Bacillales</taxon>
        <taxon>Bacillaceae</taxon>
        <taxon>Lederbergia</taxon>
    </lineage>
</organism>
<dbReference type="SUPFAM" id="SSF46689">
    <property type="entry name" value="Homeodomain-like"/>
    <property type="match status" value="1"/>
</dbReference>
<name>A0A0Q9XYC1_9BACI</name>
<evidence type="ECO:0000313" key="3">
    <source>
        <dbReference type="Proteomes" id="UP000053881"/>
    </source>
</evidence>
<dbReference type="PATRIC" id="fig|217031.4.peg.2654"/>
<dbReference type="EMBL" id="LGPB01000073">
    <property type="protein sequence ID" value="KRG13622.1"/>
    <property type="molecule type" value="Genomic_DNA"/>
</dbReference>
<protein>
    <recommendedName>
        <fullName evidence="1">Mor transcription activator domain-containing protein</fullName>
    </recommendedName>
</protein>
<dbReference type="PANTHER" id="PTHR37812">
    <property type="entry name" value="MU-LIKE PROPHAGE FLUMU PROTEIN C"/>
    <property type="match status" value="1"/>
</dbReference>
<dbReference type="InterPro" id="IPR049739">
    <property type="entry name" value="YraL-like"/>
</dbReference>
<dbReference type="InterPro" id="IPR009057">
    <property type="entry name" value="Homeodomain-like_sf"/>
</dbReference>
<dbReference type="PANTHER" id="PTHR37812:SF1">
    <property type="entry name" value="MU-LIKE PROPHAGE FLUMU PROTEIN C"/>
    <property type="match status" value="1"/>
</dbReference>
<gene>
    <name evidence="2" type="ORF">ACA29_08020</name>
</gene>
<comment type="caution">
    <text evidence="2">The sequence shown here is derived from an EMBL/GenBank/DDBJ whole genome shotgun (WGS) entry which is preliminary data.</text>
</comment>
<dbReference type="Gene3D" id="1.10.10.60">
    <property type="entry name" value="Homeodomain-like"/>
    <property type="match status" value="1"/>
</dbReference>
<dbReference type="InterPro" id="IPR014875">
    <property type="entry name" value="Mor_transcription_activator"/>
</dbReference>
<proteinExistence type="predicted"/>
<sequence length="105" mass="12431">MSYKNGKEVLPPHLLKELQKYIQGELIYIPKQTNQRDIPKQTNQRVGWGEANGSRLALAKRNEEIYRLYREGQSFEELEQTYNLSVDSIRKIIYKTRELCSEVKQ</sequence>
<accession>A0A0Q9XYC1</accession>
<feature type="domain" description="Mor transcription activator" evidence="1">
    <location>
        <begin position="53"/>
        <end position="105"/>
    </location>
</feature>
<dbReference type="Proteomes" id="UP000053881">
    <property type="component" value="Unassembled WGS sequence"/>
</dbReference>
<dbReference type="NCBIfam" id="NF040785">
    <property type="entry name" value="CD3324_fam"/>
    <property type="match status" value="1"/>
</dbReference>
<dbReference type="Pfam" id="PF08765">
    <property type="entry name" value="Mor"/>
    <property type="match status" value="1"/>
</dbReference>